<dbReference type="InterPro" id="IPR049945">
    <property type="entry name" value="AAA_22"/>
</dbReference>
<reference evidence="2 3" key="1">
    <citation type="submission" date="2012-10" db="EMBL/GenBank/DDBJ databases">
        <authorList>
            <person name="Harkins D.M."/>
            <person name="Durkin A.S."/>
            <person name="Brinkac L.M."/>
            <person name="Haft D.H."/>
            <person name="Selengut J.D."/>
            <person name="Sanka R."/>
            <person name="DePew J."/>
            <person name="Purushe J."/>
            <person name="Chanthongthip A."/>
            <person name="Lattana O."/>
            <person name="Phetsouvanh R."/>
            <person name="Newton P.N."/>
            <person name="Vinetz J.M."/>
            <person name="Sutton G.G."/>
            <person name="Nierman W.C."/>
            <person name="Fouts D.E."/>
        </authorList>
    </citation>
    <scope>NUCLEOTIDE SEQUENCE [LARGE SCALE GENOMIC DNA]</scope>
    <source>
        <strain evidence="2 3">UI 12758</strain>
    </source>
</reference>
<dbReference type="SUPFAM" id="SSF52540">
    <property type="entry name" value="P-loop containing nucleoside triphosphate hydrolases"/>
    <property type="match status" value="1"/>
</dbReference>
<comment type="caution">
    <text evidence="2">The sequence shown here is derived from an EMBL/GenBank/DDBJ whole genome shotgun (WGS) entry which is preliminary data.</text>
</comment>
<dbReference type="EMBL" id="AHNR02000045">
    <property type="protein sequence ID" value="EKR54353.1"/>
    <property type="molecule type" value="Genomic_DNA"/>
</dbReference>
<dbReference type="PANTHER" id="PTHR35894">
    <property type="entry name" value="GENERAL SECRETION PATHWAY PROTEIN A-RELATED"/>
    <property type="match status" value="1"/>
</dbReference>
<organism evidence="2 3">
    <name type="scientific">Leptospira interrogans str. UI 12758</name>
    <dbReference type="NCBI Taxonomy" id="1049938"/>
    <lineage>
        <taxon>Bacteria</taxon>
        <taxon>Pseudomonadati</taxon>
        <taxon>Spirochaetota</taxon>
        <taxon>Spirochaetia</taxon>
        <taxon>Leptospirales</taxon>
        <taxon>Leptospiraceae</taxon>
        <taxon>Leptospira</taxon>
    </lineage>
</organism>
<name>A0A0E2D2U8_LEPIR</name>
<dbReference type="RefSeq" id="WP_001010153.1">
    <property type="nucleotide sequence ID" value="NZ_AHNR02000045.1"/>
</dbReference>
<proteinExistence type="predicted"/>
<accession>A0A0E2D2U8</accession>
<dbReference type="InterPro" id="IPR052026">
    <property type="entry name" value="ExeA_AAA_ATPase_DNA-bind"/>
</dbReference>
<gene>
    <name evidence="2" type="ORF">LEP1GSC105_2921</name>
</gene>
<evidence type="ECO:0000313" key="3">
    <source>
        <dbReference type="Proteomes" id="UP000001340"/>
    </source>
</evidence>
<dbReference type="Gene3D" id="3.40.50.300">
    <property type="entry name" value="P-loop containing nucleotide triphosphate hydrolases"/>
    <property type="match status" value="1"/>
</dbReference>
<dbReference type="GO" id="GO:0016887">
    <property type="term" value="F:ATP hydrolysis activity"/>
    <property type="evidence" value="ECO:0007669"/>
    <property type="project" value="InterPro"/>
</dbReference>
<protein>
    <submittedName>
        <fullName evidence="2">AAA domain protein</fullName>
    </submittedName>
</protein>
<dbReference type="Pfam" id="PF13401">
    <property type="entry name" value="AAA_22"/>
    <property type="match status" value="1"/>
</dbReference>
<evidence type="ECO:0000313" key="2">
    <source>
        <dbReference type="EMBL" id="EKR54353.1"/>
    </source>
</evidence>
<dbReference type="AlphaFoldDB" id="A0A0E2D2U8"/>
<dbReference type="Proteomes" id="UP000001340">
    <property type="component" value="Unassembled WGS sequence"/>
</dbReference>
<sequence length="324" mass="36631">MNFLLTDQLKRTLRKIDKTINNNGWLLITGEVGTGKTTLRRYLSSDYAAENNYLVLNVTSWRNQGRSRVPALMGRMIRQLSPDSSVPSDVELREERLRTLLLRLSQKQKKQEKKKKDSEDAKRVPTRVVLVIDSAQDVSDSTFRELKKLREIHSDPLFTVLMFGNESATMDNVLSGREIGYRCGYIELELLTEDETLEFAIDRFGISFEPGKSGEVAKRLFCETVHPSPLGVEYFKSCLDELSGFDGIATKDLIKRAALVDLGFKVDKSNIRISDITQEAKLIGVRLTTDDVAKAITGKSRAPEEKLALIQKLTEKVIRKKSTT</sequence>
<dbReference type="PANTHER" id="PTHR35894:SF1">
    <property type="entry name" value="PHOSPHORIBULOKINASE _ URIDINE KINASE FAMILY"/>
    <property type="match status" value="1"/>
</dbReference>
<dbReference type="InterPro" id="IPR027417">
    <property type="entry name" value="P-loop_NTPase"/>
</dbReference>
<feature type="domain" description="ORC1/DEAH AAA+ ATPase" evidence="1">
    <location>
        <begin position="22"/>
        <end position="167"/>
    </location>
</feature>
<evidence type="ECO:0000259" key="1">
    <source>
        <dbReference type="Pfam" id="PF13401"/>
    </source>
</evidence>